<gene>
    <name evidence="3" type="ORF">Q5P01_006143</name>
</gene>
<dbReference type="InterPro" id="IPR001611">
    <property type="entry name" value="Leu-rich_rpt"/>
</dbReference>
<evidence type="ECO:0000256" key="2">
    <source>
        <dbReference type="ARBA" id="ARBA00022737"/>
    </source>
</evidence>
<accession>A0AA88N891</accession>
<dbReference type="EMBL" id="JAUPFM010000004">
    <property type="protein sequence ID" value="KAK2853482.1"/>
    <property type="molecule type" value="Genomic_DNA"/>
</dbReference>
<dbReference type="Pfam" id="PF13516">
    <property type="entry name" value="LRR_6"/>
    <property type="match status" value="4"/>
</dbReference>
<keyword evidence="2" id="KW-0677">Repeat</keyword>
<dbReference type="AlphaFoldDB" id="A0AA88N891"/>
<keyword evidence="1" id="KW-0433">Leucine-rich repeat</keyword>
<dbReference type="Gene3D" id="3.80.10.10">
    <property type="entry name" value="Ribonuclease Inhibitor"/>
    <property type="match status" value="1"/>
</dbReference>
<dbReference type="InterPro" id="IPR051261">
    <property type="entry name" value="NLR"/>
</dbReference>
<evidence type="ECO:0000256" key="1">
    <source>
        <dbReference type="ARBA" id="ARBA00022614"/>
    </source>
</evidence>
<dbReference type="PANTHER" id="PTHR24106">
    <property type="entry name" value="NACHT, LRR AND CARD DOMAINS-CONTAINING"/>
    <property type="match status" value="1"/>
</dbReference>
<dbReference type="PRINTS" id="PR00019">
    <property type="entry name" value="LEURICHRPT"/>
</dbReference>
<sequence length="280" mass="31086">MLVWKEVKGGEFVQDVLEDPSTSATEAFNRYFSEDDLLFVMGIVNVSKKALLAGYELSSRSCKSLSLVLSSQSSSLRELDLSNNNNLRDSGVKLLSDGLQSPNCLLETLRLSGCNLSVKGCESLASVLSSQSSSLRELDLSNNKLQESGVERLLAGMKSPHCSLEILRLSGCNLSESSCESLSSVISSQSSTLRELDLSNNNLQDSGVKLLFVGMKSPHCKLEILRLRMYWTLSGWSLMETMVETRSKEVFLQARNRCEHSEQKIRIVRQQQEGDPYERG</sequence>
<evidence type="ECO:0000313" key="3">
    <source>
        <dbReference type="EMBL" id="KAK2853482.1"/>
    </source>
</evidence>
<name>A0AA88N891_CHASR</name>
<dbReference type="Proteomes" id="UP001187415">
    <property type="component" value="Unassembled WGS sequence"/>
</dbReference>
<proteinExistence type="predicted"/>
<dbReference type="Pfam" id="PF00560">
    <property type="entry name" value="LRR_1"/>
    <property type="match status" value="1"/>
</dbReference>
<dbReference type="SMART" id="SM00368">
    <property type="entry name" value="LRR_RI"/>
    <property type="match status" value="5"/>
</dbReference>
<protein>
    <submittedName>
        <fullName evidence="3">Uncharacterized protein</fullName>
    </submittedName>
</protein>
<dbReference type="SUPFAM" id="SSF52047">
    <property type="entry name" value="RNI-like"/>
    <property type="match status" value="1"/>
</dbReference>
<dbReference type="InterPro" id="IPR032675">
    <property type="entry name" value="LRR_dom_sf"/>
</dbReference>
<organism evidence="3 4">
    <name type="scientific">Channa striata</name>
    <name type="common">Snakehead murrel</name>
    <name type="synonym">Ophicephalus striatus</name>
    <dbReference type="NCBI Taxonomy" id="64152"/>
    <lineage>
        <taxon>Eukaryota</taxon>
        <taxon>Metazoa</taxon>
        <taxon>Chordata</taxon>
        <taxon>Craniata</taxon>
        <taxon>Vertebrata</taxon>
        <taxon>Euteleostomi</taxon>
        <taxon>Actinopterygii</taxon>
        <taxon>Neopterygii</taxon>
        <taxon>Teleostei</taxon>
        <taxon>Neoteleostei</taxon>
        <taxon>Acanthomorphata</taxon>
        <taxon>Anabantaria</taxon>
        <taxon>Anabantiformes</taxon>
        <taxon>Channoidei</taxon>
        <taxon>Channidae</taxon>
        <taxon>Channa</taxon>
    </lineage>
</organism>
<comment type="caution">
    <text evidence="3">The sequence shown here is derived from an EMBL/GenBank/DDBJ whole genome shotgun (WGS) entry which is preliminary data.</text>
</comment>
<dbReference type="PROSITE" id="PS51450">
    <property type="entry name" value="LRR"/>
    <property type="match status" value="1"/>
</dbReference>
<evidence type="ECO:0000313" key="4">
    <source>
        <dbReference type="Proteomes" id="UP001187415"/>
    </source>
</evidence>
<reference evidence="3" key="1">
    <citation type="submission" date="2023-07" db="EMBL/GenBank/DDBJ databases">
        <title>Chromosome-level Genome Assembly of Striped Snakehead (Channa striata).</title>
        <authorList>
            <person name="Liu H."/>
        </authorList>
    </citation>
    <scope>NUCLEOTIDE SEQUENCE</scope>
    <source>
        <strain evidence="3">Gz</strain>
        <tissue evidence="3">Muscle</tissue>
    </source>
</reference>
<keyword evidence="4" id="KW-1185">Reference proteome</keyword>